<feature type="compositionally biased region" description="Basic residues" evidence="1">
    <location>
        <begin position="1"/>
        <end position="13"/>
    </location>
</feature>
<dbReference type="EMBL" id="GL876970">
    <property type="protein sequence ID" value="KLU87164.1"/>
    <property type="molecule type" value="Genomic_DNA"/>
</dbReference>
<reference evidence="4" key="2">
    <citation type="submission" date="2010-05" db="EMBL/GenBank/DDBJ databases">
        <title>The genome sequence of Magnaporthe poae strain ATCC 64411.</title>
        <authorList>
            <person name="Ma L.-J."/>
            <person name="Dead R."/>
            <person name="Young S."/>
            <person name="Zeng Q."/>
            <person name="Koehrsen M."/>
            <person name="Alvarado L."/>
            <person name="Berlin A."/>
            <person name="Chapman S.B."/>
            <person name="Chen Z."/>
            <person name="Freedman E."/>
            <person name="Gellesch M."/>
            <person name="Goldberg J."/>
            <person name="Griggs A."/>
            <person name="Gujja S."/>
            <person name="Heilman E.R."/>
            <person name="Heiman D."/>
            <person name="Hepburn T."/>
            <person name="Howarth C."/>
            <person name="Jen D."/>
            <person name="Larson L."/>
            <person name="Mehta T."/>
            <person name="Neiman D."/>
            <person name="Pearson M."/>
            <person name="Roberts A."/>
            <person name="Saif S."/>
            <person name="Shea T."/>
            <person name="Shenoy N."/>
            <person name="Sisk P."/>
            <person name="Stolte C."/>
            <person name="Sykes S."/>
            <person name="Walk T."/>
            <person name="White J."/>
            <person name="Yandava C."/>
            <person name="Haas B."/>
            <person name="Nusbaum C."/>
            <person name="Birren B."/>
        </authorList>
    </citation>
    <scope>NUCLEOTIDE SEQUENCE [LARGE SCALE GENOMIC DNA]</scope>
    <source>
        <strain evidence="4">ATCC 64411 / 73-15</strain>
    </source>
</reference>
<dbReference type="VEuPathDB" id="FungiDB:MAPG_06167"/>
<proteinExistence type="predicted"/>
<dbReference type="EMBL" id="GL876970">
    <property type="protein sequence ID" value="KLU87163.1"/>
    <property type="molecule type" value="Genomic_DNA"/>
</dbReference>
<reference evidence="3" key="5">
    <citation type="submission" date="2015-06" db="UniProtKB">
        <authorList>
            <consortium name="EnsemblFungi"/>
        </authorList>
    </citation>
    <scope>IDENTIFICATION</scope>
    <source>
        <strain evidence="3">ATCC 64411</strain>
    </source>
</reference>
<accession>A0A0C4CSG0</accession>
<keyword evidence="4" id="KW-1185">Reference proteome</keyword>
<evidence type="ECO:0000313" key="4">
    <source>
        <dbReference type="Proteomes" id="UP000011715"/>
    </source>
</evidence>
<reference evidence="2" key="1">
    <citation type="submission" date="2010-05" db="EMBL/GenBank/DDBJ databases">
        <title>The Genome Sequence of Magnaporthe poae strain ATCC 64411.</title>
        <authorList>
            <consortium name="The Broad Institute Genome Sequencing Platform"/>
            <consortium name="Broad Institute Genome Sequencing Center for Infectious Disease"/>
            <person name="Ma L.-J."/>
            <person name="Dead R."/>
            <person name="Young S."/>
            <person name="Zeng Q."/>
            <person name="Koehrsen M."/>
            <person name="Alvarado L."/>
            <person name="Berlin A."/>
            <person name="Chapman S.B."/>
            <person name="Chen Z."/>
            <person name="Freedman E."/>
            <person name="Gellesch M."/>
            <person name="Goldberg J."/>
            <person name="Griggs A."/>
            <person name="Gujja S."/>
            <person name="Heilman E.R."/>
            <person name="Heiman D."/>
            <person name="Hepburn T."/>
            <person name="Howarth C."/>
            <person name="Jen D."/>
            <person name="Larson L."/>
            <person name="Mehta T."/>
            <person name="Neiman D."/>
            <person name="Pearson M."/>
            <person name="Roberts A."/>
            <person name="Saif S."/>
            <person name="Shea T."/>
            <person name="Shenoy N."/>
            <person name="Sisk P."/>
            <person name="Stolte C."/>
            <person name="Sykes S."/>
            <person name="Walk T."/>
            <person name="White J."/>
            <person name="Yandava C."/>
            <person name="Haas B."/>
            <person name="Nusbaum C."/>
            <person name="Birren B."/>
        </authorList>
    </citation>
    <scope>NUCLEOTIDE SEQUENCE</scope>
    <source>
        <strain evidence="2">ATCC 64411</strain>
    </source>
</reference>
<gene>
    <name evidence="2" type="ORF">MAPG_06167</name>
</gene>
<reference evidence="3" key="4">
    <citation type="journal article" date="2015" name="G3 (Bethesda)">
        <title>Genome sequences of three phytopathogenic species of the Magnaporthaceae family of fungi.</title>
        <authorList>
            <person name="Okagaki L.H."/>
            <person name="Nunes C.C."/>
            <person name="Sailsbery J."/>
            <person name="Clay B."/>
            <person name="Brown D."/>
            <person name="John T."/>
            <person name="Oh Y."/>
            <person name="Young N."/>
            <person name="Fitzgerald M."/>
            <person name="Haas B.J."/>
            <person name="Zeng Q."/>
            <person name="Young S."/>
            <person name="Adiconis X."/>
            <person name="Fan L."/>
            <person name="Levin J.Z."/>
            <person name="Mitchell T.K."/>
            <person name="Okubara P.A."/>
            <person name="Farman M.L."/>
            <person name="Kohn L.M."/>
            <person name="Birren B."/>
            <person name="Ma L.-J."/>
            <person name="Dean R.A."/>
        </authorList>
    </citation>
    <scope>NUCLEOTIDE SEQUENCE</scope>
    <source>
        <strain evidence="3">ATCC 64411 / 73-15</strain>
    </source>
</reference>
<dbReference type="AlphaFoldDB" id="A0A0C4CSG0"/>
<dbReference type="EnsemblFungi" id="MAPG_06167T1">
    <property type="protein sequence ID" value="MAPG_06167T1"/>
    <property type="gene ID" value="MAPG_06167"/>
</dbReference>
<dbReference type="Proteomes" id="UP000011715">
    <property type="component" value="Unassembled WGS sequence"/>
</dbReference>
<evidence type="ECO:0000313" key="2">
    <source>
        <dbReference type="EMBL" id="KLU87163.1"/>
    </source>
</evidence>
<feature type="region of interest" description="Disordered" evidence="1">
    <location>
        <begin position="190"/>
        <end position="210"/>
    </location>
</feature>
<feature type="region of interest" description="Disordered" evidence="1">
    <location>
        <begin position="89"/>
        <end position="111"/>
    </location>
</feature>
<evidence type="ECO:0000256" key="1">
    <source>
        <dbReference type="SAM" id="MobiDB-lite"/>
    </source>
</evidence>
<feature type="compositionally biased region" description="Basic and acidic residues" evidence="1">
    <location>
        <begin position="98"/>
        <end position="111"/>
    </location>
</feature>
<dbReference type="EnsemblFungi" id="MAPG_06167T0">
    <property type="protein sequence ID" value="MAPG_06167T0"/>
    <property type="gene ID" value="MAPG_06167"/>
</dbReference>
<sequence length="210" mass="23329">MEGRGPKKAHHHHQAADTCVSRPTLGVSPCCPTHLTSPQTAGTRENATFFTFGRPIAETLPIVVITSPSRPPTKEEEEKIEFRDPEWKEARSLSAAPQRERKRERGVPVVESGRRREARPFACSAIPRIHPIHAVHPILSFLVQPVPAWCVRLRPKCNAECEATHHTHTHANIHKSIGRHRLYLSSSLHAGRTGLRSSPPSPPATVRCPP</sequence>
<feature type="compositionally biased region" description="Pro residues" evidence="1">
    <location>
        <begin position="199"/>
        <end position="210"/>
    </location>
</feature>
<reference evidence="2" key="3">
    <citation type="submission" date="2011-03" db="EMBL/GenBank/DDBJ databases">
        <title>Annotation of Magnaporthe poae ATCC 64411.</title>
        <authorList>
            <person name="Ma L.-J."/>
            <person name="Dead R."/>
            <person name="Young S.K."/>
            <person name="Zeng Q."/>
            <person name="Gargeya S."/>
            <person name="Fitzgerald M."/>
            <person name="Haas B."/>
            <person name="Abouelleil A."/>
            <person name="Alvarado L."/>
            <person name="Arachchi H.M."/>
            <person name="Berlin A."/>
            <person name="Brown A."/>
            <person name="Chapman S.B."/>
            <person name="Chen Z."/>
            <person name="Dunbar C."/>
            <person name="Freedman E."/>
            <person name="Gearin G."/>
            <person name="Gellesch M."/>
            <person name="Goldberg J."/>
            <person name="Griggs A."/>
            <person name="Gujja S."/>
            <person name="Heiman D."/>
            <person name="Howarth C."/>
            <person name="Larson L."/>
            <person name="Lui A."/>
            <person name="MacDonald P.J.P."/>
            <person name="Mehta T."/>
            <person name="Montmayeur A."/>
            <person name="Murphy C."/>
            <person name="Neiman D."/>
            <person name="Pearson M."/>
            <person name="Priest M."/>
            <person name="Roberts A."/>
            <person name="Saif S."/>
            <person name="Shea T."/>
            <person name="Shenoy N."/>
            <person name="Sisk P."/>
            <person name="Stolte C."/>
            <person name="Sykes S."/>
            <person name="Yandava C."/>
            <person name="Wortman J."/>
            <person name="Nusbaum C."/>
            <person name="Birren B."/>
        </authorList>
    </citation>
    <scope>NUCLEOTIDE SEQUENCE</scope>
    <source>
        <strain evidence="2">ATCC 64411</strain>
    </source>
</reference>
<dbReference type="EMBL" id="ADBL01001485">
    <property type="status" value="NOT_ANNOTATED_CDS"/>
    <property type="molecule type" value="Genomic_DNA"/>
</dbReference>
<protein>
    <submittedName>
        <fullName evidence="2 3">Uncharacterized protein</fullName>
    </submittedName>
</protein>
<name>A0A0C4CSG0_MAGP6</name>
<evidence type="ECO:0000313" key="3">
    <source>
        <dbReference type="EnsemblFungi" id="MAPG_06167T0"/>
    </source>
</evidence>
<organism evidence="3 4">
    <name type="scientific">Magnaporthiopsis poae (strain ATCC 64411 / 73-15)</name>
    <name type="common">Kentucky bluegrass fungus</name>
    <name type="synonym">Magnaporthe poae</name>
    <dbReference type="NCBI Taxonomy" id="644358"/>
    <lineage>
        <taxon>Eukaryota</taxon>
        <taxon>Fungi</taxon>
        <taxon>Dikarya</taxon>
        <taxon>Ascomycota</taxon>
        <taxon>Pezizomycotina</taxon>
        <taxon>Sordariomycetes</taxon>
        <taxon>Sordariomycetidae</taxon>
        <taxon>Magnaporthales</taxon>
        <taxon>Magnaporthaceae</taxon>
        <taxon>Magnaporthiopsis</taxon>
    </lineage>
</organism>
<feature type="region of interest" description="Disordered" evidence="1">
    <location>
        <begin position="1"/>
        <end position="23"/>
    </location>
</feature>